<dbReference type="Proteomes" id="UP000466586">
    <property type="component" value="Unassembled WGS sequence"/>
</dbReference>
<organism evidence="3 4">
    <name type="scientific">Hufsiella arboris</name>
    <dbReference type="NCBI Taxonomy" id="2695275"/>
    <lineage>
        <taxon>Bacteria</taxon>
        <taxon>Pseudomonadati</taxon>
        <taxon>Bacteroidota</taxon>
        <taxon>Sphingobacteriia</taxon>
        <taxon>Sphingobacteriales</taxon>
        <taxon>Sphingobacteriaceae</taxon>
        <taxon>Hufsiella</taxon>
    </lineage>
</organism>
<keyword evidence="2" id="KW-0732">Signal</keyword>
<keyword evidence="4" id="KW-1185">Reference proteome</keyword>
<feature type="compositionally biased region" description="Low complexity" evidence="1">
    <location>
        <begin position="26"/>
        <end position="67"/>
    </location>
</feature>
<evidence type="ECO:0000256" key="2">
    <source>
        <dbReference type="SAM" id="SignalP"/>
    </source>
</evidence>
<gene>
    <name evidence="3" type="ORF">GS399_09460</name>
</gene>
<sequence length="67" mass="6613">MKNTLKTGLIAMGIALSIAACNSNKSGGSSDSTVTDTSMSTTDSTGVMGTDTTSSTTLDSTAADTTK</sequence>
<dbReference type="PROSITE" id="PS51257">
    <property type="entry name" value="PROKAR_LIPOPROTEIN"/>
    <property type="match status" value="1"/>
</dbReference>
<feature type="region of interest" description="Disordered" evidence="1">
    <location>
        <begin position="23"/>
        <end position="67"/>
    </location>
</feature>
<protein>
    <recommendedName>
        <fullName evidence="5">Entericidin</fullName>
    </recommendedName>
</protein>
<evidence type="ECO:0008006" key="5">
    <source>
        <dbReference type="Google" id="ProtNLM"/>
    </source>
</evidence>
<dbReference type="RefSeq" id="WP_160844382.1">
    <property type="nucleotide sequence ID" value="NZ_WVHT01000004.1"/>
</dbReference>
<accession>A0A7K1Y9E0</accession>
<feature type="chain" id="PRO_5029916939" description="Entericidin" evidence="2">
    <location>
        <begin position="23"/>
        <end position="67"/>
    </location>
</feature>
<dbReference type="EMBL" id="WVHT01000004">
    <property type="protein sequence ID" value="MXV51195.1"/>
    <property type="molecule type" value="Genomic_DNA"/>
</dbReference>
<proteinExistence type="predicted"/>
<evidence type="ECO:0000313" key="4">
    <source>
        <dbReference type="Proteomes" id="UP000466586"/>
    </source>
</evidence>
<dbReference type="AlphaFoldDB" id="A0A7K1Y9E0"/>
<feature type="signal peptide" evidence="2">
    <location>
        <begin position="1"/>
        <end position="22"/>
    </location>
</feature>
<comment type="caution">
    <text evidence="3">The sequence shown here is derived from an EMBL/GenBank/DDBJ whole genome shotgun (WGS) entry which is preliminary data.</text>
</comment>
<reference evidence="3 4" key="1">
    <citation type="submission" date="2019-11" db="EMBL/GenBank/DDBJ databases">
        <title>Pedobacter sp. HMF7647 Genome sequencing and assembly.</title>
        <authorList>
            <person name="Kang H."/>
            <person name="Kim H."/>
            <person name="Joh K."/>
        </authorList>
    </citation>
    <scope>NUCLEOTIDE SEQUENCE [LARGE SCALE GENOMIC DNA]</scope>
    <source>
        <strain evidence="3 4">HMF7647</strain>
    </source>
</reference>
<name>A0A7K1Y9E0_9SPHI</name>
<evidence type="ECO:0000256" key="1">
    <source>
        <dbReference type="SAM" id="MobiDB-lite"/>
    </source>
</evidence>
<evidence type="ECO:0000313" key="3">
    <source>
        <dbReference type="EMBL" id="MXV51195.1"/>
    </source>
</evidence>